<evidence type="ECO:0000313" key="6">
    <source>
        <dbReference type="Proteomes" id="UP000037515"/>
    </source>
</evidence>
<dbReference type="GO" id="GO:0003676">
    <property type="term" value="F:nucleic acid binding"/>
    <property type="evidence" value="ECO:0007669"/>
    <property type="project" value="InterPro"/>
</dbReference>
<dbReference type="SMART" id="SM00479">
    <property type="entry name" value="EXOIII"/>
    <property type="match status" value="1"/>
</dbReference>
<keyword evidence="6" id="KW-1185">Reference proteome</keyword>
<gene>
    <name evidence="5" type="ORF">AKJ17_09785</name>
</gene>
<dbReference type="InterPro" id="IPR012337">
    <property type="entry name" value="RNaseH-like_sf"/>
</dbReference>
<protein>
    <submittedName>
        <fullName evidence="5">Exonuclease</fullName>
    </submittedName>
</protein>
<reference evidence="6" key="1">
    <citation type="submission" date="2015-08" db="EMBL/GenBank/DDBJ databases">
        <title>Vibrio galatheae sp. nov., a novel member of the Vibrionaceae family isolated from the Solomon Islands.</title>
        <authorList>
            <person name="Giubergia S."/>
            <person name="Machado H."/>
            <person name="Mateiu R.V."/>
            <person name="Gram L."/>
        </authorList>
    </citation>
    <scope>NUCLEOTIDE SEQUENCE [LARGE SCALE GENOMIC DNA]</scope>
    <source>
        <strain evidence="6">DSM 19584</strain>
    </source>
</reference>
<dbReference type="PATRIC" id="fig|693.5.peg.2002"/>
<dbReference type="InterPro" id="IPR013520">
    <property type="entry name" value="Ribonucl_H"/>
</dbReference>
<evidence type="ECO:0000256" key="2">
    <source>
        <dbReference type="ARBA" id="ARBA00022801"/>
    </source>
</evidence>
<accession>A0A0M0HNK3</accession>
<keyword evidence="2" id="KW-0378">Hydrolase</keyword>
<organism evidence="5 6">
    <name type="scientific">Vibrio nereis</name>
    <dbReference type="NCBI Taxonomy" id="693"/>
    <lineage>
        <taxon>Bacteria</taxon>
        <taxon>Pseudomonadati</taxon>
        <taxon>Pseudomonadota</taxon>
        <taxon>Gammaproteobacteria</taxon>
        <taxon>Vibrionales</taxon>
        <taxon>Vibrionaceae</taxon>
        <taxon>Vibrio</taxon>
    </lineage>
</organism>
<dbReference type="EMBL" id="LHPJ01000007">
    <property type="protein sequence ID" value="KOO03624.1"/>
    <property type="molecule type" value="Genomic_DNA"/>
</dbReference>
<name>A0A0M0HNK3_VIBNE</name>
<dbReference type="GO" id="GO:0000175">
    <property type="term" value="F:3'-5'-RNA exonuclease activity"/>
    <property type="evidence" value="ECO:0007669"/>
    <property type="project" value="InterPro"/>
</dbReference>
<dbReference type="OrthoDB" id="4563729at2"/>
<sequence length="176" mass="20100">MNHNRVVCFDLEMCCWNENGVGTTGEIIEIGLAEIDLVKGEIVKRAQYYVKPEKDEVSLFCSQLTGITPRKIEKQGRPLQDVLKSMIKNFGGANKIYASWGRDDVVLAKECEDKGIEMPFKEFINLATLYRIQHRLKDKRIGHRAAQENENIEWEGRQHSGYVDAYNLAKLALAIL</sequence>
<dbReference type="Pfam" id="PF00929">
    <property type="entry name" value="RNase_T"/>
    <property type="match status" value="1"/>
</dbReference>
<dbReference type="CDD" id="cd06133">
    <property type="entry name" value="ERI-1_3'hExo_like"/>
    <property type="match status" value="1"/>
</dbReference>
<dbReference type="GO" id="GO:0006259">
    <property type="term" value="P:DNA metabolic process"/>
    <property type="evidence" value="ECO:0007669"/>
    <property type="project" value="UniProtKB-ARBA"/>
</dbReference>
<evidence type="ECO:0000313" key="5">
    <source>
        <dbReference type="EMBL" id="KOO03624.1"/>
    </source>
</evidence>
<comment type="caution">
    <text evidence="5">The sequence shown here is derived from an EMBL/GenBank/DDBJ whole genome shotgun (WGS) entry which is preliminary data.</text>
</comment>
<dbReference type="InterPro" id="IPR036397">
    <property type="entry name" value="RNaseH_sf"/>
</dbReference>
<dbReference type="Gene3D" id="3.30.420.10">
    <property type="entry name" value="Ribonuclease H-like superfamily/Ribonuclease H"/>
    <property type="match status" value="1"/>
</dbReference>
<feature type="domain" description="Exonuclease" evidence="4">
    <location>
        <begin position="5"/>
        <end position="176"/>
    </location>
</feature>
<dbReference type="Proteomes" id="UP000037515">
    <property type="component" value="Unassembled WGS sequence"/>
</dbReference>
<dbReference type="AlphaFoldDB" id="A0A0M0HNK3"/>
<dbReference type="PANTHER" id="PTHR23044">
    <property type="entry name" value="3'-5' EXONUCLEASE ERI1-RELATED"/>
    <property type="match status" value="1"/>
</dbReference>
<dbReference type="SUPFAM" id="SSF53098">
    <property type="entry name" value="Ribonuclease H-like"/>
    <property type="match status" value="1"/>
</dbReference>
<dbReference type="InterPro" id="IPR051274">
    <property type="entry name" value="3-5_Exoribonuclease"/>
</dbReference>
<evidence type="ECO:0000256" key="1">
    <source>
        <dbReference type="ARBA" id="ARBA00022722"/>
    </source>
</evidence>
<keyword evidence="1" id="KW-0540">Nuclease</keyword>
<dbReference type="RefSeq" id="WP_053395615.1">
    <property type="nucleotide sequence ID" value="NZ_LHPJ01000007.1"/>
</dbReference>
<dbReference type="PANTHER" id="PTHR23044:SF61">
    <property type="entry name" value="3'-5' EXORIBONUCLEASE 1-RELATED"/>
    <property type="match status" value="1"/>
</dbReference>
<dbReference type="STRING" id="693.AKJ17_09785"/>
<evidence type="ECO:0000256" key="3">
    <source>
        <dbReference type="ARBA" id="ARBA00022839"/>
    </source>
</evidence>
<evidence type="ECO:0000259" key="4">
    <source>
        <dbReference type="SMART" id="SM00479"/>
    </source>
</evidence>
<dbReference type="InterPro" id="IPR047201">
    <property type="entry name" value="ERI-1_3'hExo-like"/>
</dbReference>
<keyword evidence="3 5" id="KW-0269">Exonuclease</keyword>
<proteinExistence type="predicted"/>